<reference evidence="5 6" key="1">
    <citation type="submission" date="2014-11" db="EMBL/GenBank/DDBJ databases">
        <title>Draft genome sequence of Chelonobacter oris 1662T, associated with respiratory disease in Hermann's Tortoises.</title>
        <authorList>
            <person name="Kudirkiene E."/>
            <person name="Hansen M.J."/>
            <person name="Bojesen A.M."/>
        </authorList>
    </citation>
    <scope>NUCLEOTIDE SEQUENCE [LARGE SCALE GENOMIC DNA]</scope>
    <source>
        <strain evidence="5 6">1662</strain>
    </source>
</reference>
<dbReference type="Gene3D" id="3.30.920.10">
    <property type="entry name" value="Frataxin/CyaY"/>
    <property type="match status" value="1"/>
</dbReference>
<dbReference type="EMBL" id="JSUM01000001">
    <property type="protein sequence ID" value="KGQ71526.1"/>
    <property type="molecule type" value="Genomic_DNA"/>
</dbReference>
<evidence type="ECO:0000256" key="4">
    <source>
        <dbReference type="HAMAP-Rule" id="MF_00142"/>
    </source>
</evidence>
<dbReference type="GO" id="GO:0008198">
    <property type="term" value="F:ferrous iron binding"/>
    <property type="evidence" value="ECO:0007669"/>
    <property type="project" value="TreeGrafter"/>
</dbReference>
<keyword evidence="3 4" id="KW-0408">Iron</keyword>
<dbReference type="InterPro" id="IPR047584">
    <property type="entry name" value="CyaY"/>
</dbReference>
<organism evidence="5 6">
    <name type="scientific">Chelonobacter oris</name>
    <dbReference type="NCBI Taxonomy" id="505317"/>
    <lineage>
        <taxon>Bacteria</taxon>
        <taxon>Pseudomonadati</taxon>
        <taxon>Pseudomonadota</taxon>
        <taxon>Gammaproteobacteria</taxon>
        <taxon>Pasteurellales</taxon>
        <taxon>Pasteurellaceae</taxon>
        <taxon>Chelonobacter</taxon>
    </lineage>
</organism>
<accession>A0A0A3AQ93</accession>
<dbReference type="OrthoDB" id="285675at2"/>
<dbReference type="InterPro" id="IPR002908">
    <property type="entry name" value="Frataxin/CyaY"/>
</dbReference>
<keyword evidence="6" id="KW-1185">Reference proteome</keyword>
<dbReference type="STRING" id="505317.OA57_00175"/>
<evidence type="ECO:0000313" key="6">
    <source>
        <dbReference type="Proteomes" id="UP000030380"/>
    </source>
</evidence>
<proteinExistence type="inferred from homology"/>
<evidence type="ECO:0000256" key="1">
    <source>
        <dbReference type="ARBA" id="ARBA00008183"/>
    </source>
</evidence>
<dbReference type="RefSeq" id="WP_034611878.1">
    <property type="nucleotide sequence ID" value="NZ_JSUM01000001.1"/>
</dbReference>
<dbReference type="GO" id="GO:0008199">
    <property type="term" value="F:ferric iron binding"/>
    <property type="evidence" value="ECO:0007669"/>
    <property type="project" value="InterPro"/>
</dbReference>
<gene>
    <name evidence="4" type="primary">cyaY</name>
    <name evidence="5" type="ORF">OA57_00175</name>
</gene>
<protein>
    <recommendedName>
        <fullName evidence="4">Iron-sulfur cluster assembly protein CyaY</fullName>
    </recommendedName>
</protein>
<evidence type="ECO:0000313" key="5">
    <source>
        <dbReference type="EMBL" id="KGQ71526.1"/>
    </source>
</evidence>
<evidence type="ECO:0000256" key="3">
    <source>
        <dbReference type="ARBA" id="ARBA00023004"/>
    </source>
</evidence>
<dbReference type="GO" id="GO:0016226">
    <property type="term" value="P:iron-sulfur cluster assembly"/>
    <property type="evidence" value="ECO:0007669"/>
    <property type="project" value="UniProtKB-UniRule"/>
</dbReference>
<dbReference type="NCBIfam" id="TIGR03421">
    <property type="entry name" value="FeS_CyaY"/>
    <property type="match status" value="1"/>
</dbReference>
<dbReference type="GO" id="GO:0005829">
    <property type="term" value="C:cytosol"/>
    <property type="evidence" value="ECO:0007669"/>
    <property type="project" value="TreeGrafter"/>
</dbReference>
<dbReference type="InterPro" id="IPR020895">
    <property type="entry name" value="Frataxin_CS"/>
</dbReference>
<dbReference type="PANTHER" id="PTHR16821:SF2">
    <property type="entry name" value="FRATAXIN, MITOCHONDRIAL"/>
    <property type="match status" value="1"/>
</dbReference>
<dbReference type="PANTHER" id="PTHR16821">
    <property type="entry name" value="FRATAXIN"/>
    <property type="match status" value="1"/>
</dbReference>
<sequence length="102" mass="11812">MNTAEFHRQVETTWAYIEEQLEQQAIDVDCDTQGSVFSISFENGQQIVINKQEPLLELWLASKLGGYHFKYRDGAWLTNDQQEFFRLLQAAMAAYGEQVDFA</sequence>
<dbReference type="InterPro" id="IPR036524">
    <property type="entry name" value="Frataxin/CyaY_sf"/>
</dbReference>
<comment type="caution">
    <text evidence="5">The sequence shown here is derived from an EMBL/GenBank/DDBJ whole genome shotgun (WGS) entry which is preliminary data.</text>
</comment>
<evidence type="ECO:0000256" key="2">
    <source>
        <dbReference type="ARBA" id="ARBA00022723"/>
    </source>
</evidence>
<name>A0A0A3AQ93_9PAST</name>
<dbReference type="CDD" id="cd00503">
    <property type="entry name" value="Frataxin"/>
    <property type="match status" value="1"/>
</dbReference>
<comment type="similarity">
    <text evidence="1 4">Belongs to the frataxin family.</text>
</comment>
<dbReference type="AlphaFoldDB" id="A0A0A3AQ93"/>
<dbReference type="SUPFAM" id="SSF55387">
    <property type="entry name" value="Frataxin/Nqo15-like"/>
    <property type="match status" value="1"/>
</dbReference>
<comment type="function">
    <text evidence="4">Involved in iron-sulfur (Fe-S) cluster assembly. May act as a regulator of Fe-S biogenesis.</text>
</comment>
<dbReference type="Pfam" id="PF01491">
    <property type="entry name" value="Frataxin_Cyay"/>
    <property type="match status" value="1"/>
</dbReference>
<dbReference type="Proteomes" id="UP000030380">
    <property type="component" value="Unassembled WGS sequence"/>
</dbReference>
<dbReference type="HAMAP" id="MF_00142">
    <property type="entry name" value="CyaY"/>
    <property type="match status" value="1"/>
</dbReference>
<dbReference type="PROSITE" id="PS50810">
    <property type="entry name" value="FRATAXIN_2"/>
    <property type="match status" value="1"/>
</dbReference>
<dbReference type="SMART" id="SM01219">
    <property type="entry name" value="Frataxin_Cyay"/>
    <property type="match status" value="1"/>
</dbReference>
<dbReference type="PROSITE" id="PS01344">
    <property type="entry name" value="FRATAXIN_1"/>
    <property type="match status" value="1"/>
</dbReference>
<keyword evidence="2 4" id="KW-0479">Metal-binding</keyword>